<reference evidence="1 2" key="1">
    <citation type="submission" date="2024-05" db="EMBL/GenBank/DDBJ databases">
        <title>A draft genome resource for the thread blight pathogen Marasmius tenuissimus strain MS-2.</title>
        <authorList>
            <person name="Yulfo-Soto G.E."/>
            <person name="Baruah I.K."/>
            <person name="Amoako-Attah I."/>
            <person name="Bukari Y."/>
            <person name="Meinhardt L.W."/>
            <person name="Bailey B.A."/>
            <person name="Cohen S.P."/>
        </authorList>
    </citation>
    <scope>NUCLEOTIDE SEQUENCE [LARGE SCALE GENOMIC DNA]</scope>
    <source>
        <strain evidence="1 2">MS-2</strain>
    </source>
</reference>
<accession>A0ABR2ZGR9</accession>
<gene>
    <name evidence="1" type="ORF">AAF712_012434</name>
</gene>
<comment type="caution">
    <text evidence="1">The sequence shown here is derived from an EMBL/GenBank/DDBJ whole genome shotgun (WGS) entry which is preliminary data.</text>
</comment>
<organism evidence="1 2">
    <name type="scientific">Marasmius tenuissimus</name>
    <dbReference type="NCBI Taxonomy" id="585030"/>
    <lineage>
        <taxon>Eukaryota</taxon>
        <taxon>Fungi</taxon>
        <taxon>Dikarya</taxon>
        <taxon>Basidiomycota</taxon>
        <taxon>Agaricomycotina</taxon>
        <taxon>Agaricomycetes</taxon>
        <taxon>Agaricomycetidae</taxon>
        <taxon>Agaricales</taxon>
        <taxon>Marasmiineae</taxon>
        <taxon>Marasmiaceae</taxon>
        <taxon>Marasmius</taxon>
    </lineage>
</organism>
<sequence length="245" mass="27930">MNDELGLPALQRLKVSDARPGIFLSIFENSPRLSTVETTDVLGEDVPIDRPDQIKTLIVRDSYLELAIQYLARFPALETLHMRRVGFEDSEWDTAEHLSSNTITSFTSECVRLRVDLGRMARLERRSSHRLPVPFLLLQNLPITDVQTISLLEHIPTLVSLEIEECPTRMDSEDPEEVPSPNRIITEPFLRRLTVDRSSRPFLPLLTDLTIAMRKDDHVEQGLLNAVGSRWILDPVWAKEIGVKS</sequence>
<dbReference type="EMBL" id="JBBXMP010000161">
    <property type="protein sequence ID" value="KAL0060791.1"/>
    <property type="molecule type" value="Genomic_DNA"/>
</dbReference>
<dbReference type="Proteomes" id="UP001437256">
    <property type="component" value="Unassembled WGS sequence"/>
</dbReference>
<evidence type="ECO:0000313" key="1">
    <source>
        <dbReference type="EMBL" id="KAL0060791.1"/>
    </source>
</evidence>
<proteinExistence type="predicted"/>
<evidence type="ECO:0000313" key="2">
    <source>
        <dbReference type="Proteomes" id="UP001437256"/>
    </source>
</evidence>
<name>A0ABR2ZGR9_9AGAR</name>
<protein>
    <submittedName>
        <fullName evidence="1">Uncharacterized protein</fullName>
    </submittedName>
</protein>
<keyword evidence="2" id="KW-1185">Reference proteome</keyword>